<organism evidence="1 2">
    <name type="scientific">Dreissena polymorpha</name>
    <name type="common">Zebra mussel</name>
    <name type="synonym">Mytilus polymorpha</name>
    <dbReference type="NCBI Taxonomy" id="45954"/>
    <lineage>
        <taxon>Eukaryota</taxon>
        <taxon>Metazoa</taxon>
        <taxon>Spiralia</taxon>
        <taxon>Lophotrochozoa</taxon>
        <taxon>Mollusca</taxon>
        <taxon>Bivalvia</taxon>
        <taxon>Autobranchia</taxon>
        <taxon>Heteroconchia</taxon>
        <taxon>Euheterodonta</taxon>
        <taxon>Imparidentia</taxon>
        <taxon>Neoheterodontei</taxon>
        <taxon>Myida</taxon>
        <taxon>Dreissenoidea</taxon>
        <taxon>Dreissenidae</taxon>
        <taxon>Dreissena</taxon>
    </lineage>
</organism>
<reference evidence="1" key="2">
    <citation type="submission" date="2020-11" db="EMBL/GenBank/DDBJ databases">
        <authorList>
            <person name="McCartney M.A."/>
            <person name="Auch B."/>
            <person name="Kono T."/>
            <person name="Mallez S."/>
            <person name="Becker A."/>
            <person name="Gohl D.M."/>
            <person name="Silverstein K.A.T."/>
            <person name="Koren S."/>
            <person name="Bechman K.B."/>
            <person name="Herman A."/>
            <person name="Abrahante J.E."/>
            <person name="Garbe J."/>
        </authorList>
    </citation>
    <scope>NUCLEOTIDE SEQUENCE</scope>
    <source>
        <strain evidence="1">Duluth1</strain>
        <tissue evidence="1">Whole animal</tissue>
    </source>
</reference>
<sequence length="77" mass="8872">MPSGGVQKLGKGGLEQEKSCINKAIPVPFKRDYVFFISINWFTRSYFPFFIGINEVIMNCINNSSLRRLSKHKWGTE</sequence>
<reference evidence="1" key="1">
    <citation type="journal article" date="2019" name="bioRxiv">
        <title>The Genome of the Zebra Mussel, Dreissena polymorpha: A Resource for Invasive Species Research.</title>
        <authorList>
            <person name="McCartney M.A."/>
            <person name="Auch B."/>
            <person name="Kono T."/>
            <person name="Mallez S."/>
            <person name="Zhang Y."/>
            <person name="Obille A."/>
            <person name="Becker A."/>
            <person name="Abrahante J.E."/>
            <person name="Garbe J."/>
            <person name="Badalamenti J.P."/>
            <person name="Herman A."/>
            <person name="Mangelson H."/>
            <person name="Liachko I."/>
            <person name="Sullivan S."/>
            <person name="Sone E.D."/>
            <person name="Koren S."/>
            <person name="Silverstein K.A.T."/>
            <person name="Beckman K.B."/>
            <person name="Gohl D.M."/>
        </authorList>
    </citation>
    <scope>NUCLEOTIDE SEQUENCE</scope>
    <source>
        <strain evidence="1">Duluth1</strain>
        <tissue evidence="1">Whole animal</tissue>
    </source>
</reference>
<evidence type="ECO:0000313" key="2">
    <source>
        <dbReference type="Proteomes" id="UP000828390"/>
    </source>
</evidence>
<dbReference type="Proteomes" id="UP000828390">
    <property type="component" value="Unassembled WGS sequence"/>
</dbReference>
<proteinExistence type="predicted"/>
<evidence type="ECO:0000313" key="1">
    <source>
        <dbReference type="EMBL" id="KAH3821535.1"/>
    </source>
</evidence>
<name>A0A9D4GU19_DREPO</name>
<protein>
    <submittedName>
        <fullName evidence="1">Uncharacterized protein</fullName>
    </submittedName>
</protein>
<comment type="caution">
    <text evidence="1">The sequence shown here is derived from an EMBL/GenBank/DDBJ whole genome shotgun (WGS) entry which is preliminary data.</text>
</comment>
<dbReference type="AlphaFoldDB" id="A0A9D4GU19"/>
<keyword evidence="2" id="KW-1185">Reference proteome</keyword>
<dbReference type="EMBL" id="JAIWYP010000005">
    <property type="protein sequence ID" value="KAH3821535.1"/>
    <property type="molecule type" value="Genomic_DNA"/>
</dbReference>
<accession>A0A9D4GU19</accession>
<gene>
    <name evidence="1" type="ORF">DPMN_123299</name>
</gene>